<comment type="caution">
    <text evidence="1">The sequence shown here is derived from an EMBL/GenBank/DDBJ whole genome shotgun (WGS) entry which is preliminary data.</text>
</comment>
<protein>
    <submittedName>
        <fullName evidence="1">Uncharacterized protein</fullName>
    </submittedName>
</protein>
<sequence>MLVPKSYVADFGISDAETSEDGTSVVFKRGDGSTAATVPFPAQSWDTFPDKPAVVAAGPDEETARAVIGATAVGEQVFTAADQLAARDALAAASRRRARTALTEGTIKGGNITVRPSGASWAGLWSEWDWANWIQPEVDRAIKLGLNAIRVIGAPQVVLVAGTGSGAPQITQATYDARWKQLAEYCMANGLRLYPCLTEKWAFYNGTTYSFQDAAATTSITTTAAALAAYQNVIGFDLFQEGSGYSDGLVLADVLALYTAVRAAAPGVPLTTSNSSGNFGTAVQFWTDTTSLPYQAWTADGGADFADIHVYLEGAGAADVDGFIDRVKKPILIGEFGADQSQAADANRVARYTSARLLHNRPNILGSFVWALADQGTADALKAGIWDNTGFTPGVSPLSTTSGQRAPLVSELRKFTAAPMPSGPYRAPNLLTPAQANPTATTSGWITGGGNTYLTATSEGLAVAATAAGNVQVGTSPTNGIPVLPLTPYIATVKVLASQNYSAKPVSLQIDWYDSSNAYIVSSPLTRGIDSPAAPLALPVVRVSPSNAAFAVLVFRGYGFAANENHLLINCSLRQYNLGELDAASYPVSALPAGDPRLFGAPAGALWTSIDRTQVVISGSLGLLTSGTPRAVLAGFAVPTLVTGLKFLTGSTAAVSPTHWWVAATDTAGNVLAVSADQGSGAIAASSVITVPFATPTVFPAGNVYFHIMVAAGTVPTLAGISGLLNSPTVAPVFAGASTATGQTTPPAVGGSLGVPTSQSSSVHWCWAY</sequence>
<dbReference type="Proteomes" id="UP000069443">
    <property type="component" value="Unassembled WGS sequence"/>
</dbReference>
<dbReference type="STRING" id="228230.RMCC_5850"/>
<dbReference type="EMBL" id="BCSY01000111">
    <property type="protein sequence ID" value="GAS98885.1"/>
    <property type="molecule type" value="Genomic_DNA"/>
</dbReference>
<name>A0A117IC27_MYCCR</name>
<dbReference type="SUPFAM" id="SSF51445">
    <property type="entry name" value="(Trans)glycosidases"/>
    <property type="match status" value="1"/>
</dbReference>
<reference evidence="2" key="1">
    <citation type="journal article" date="2016" name="Genome Announc.">
        <title>Draft Genome Sequences of Five Rapidly Growing Mycobacterium Species, M. thermoresistibile, M. fortuitum subsp. acetamidolyticum, M. canariasense, M. brisbanense, and M. novocastrense.</title>
        <authorList>
            <person name="Katahira K."/>
            <person name="Ogura Y."/>
            <person name="Gotoh Y."/>
            <person name="Hayashi T."/>
        </authorList>
    </citation>
    <scope>NUCLEOTIDE SEQUENCE [LARGE SCALE GENOMIC DNA]</scope>
    <source>
        <strain evidence="2">JCM15298</strain>
    </source>
</reference>
<keyword evidence="2" id="KW-1185">Reference proteome</keyword>
<evidence type="ECO:0000313" key="2">
    <source>
        <dbReference type="Proteomes" id="UP000069443"/>
    </source>
</evidence>
<dbReference type="Gene3D" id="3.20.20.80">
    <property type="entry name" value="Glycosidases"/>
    <property type="match status" value="1"/>
</dbReference>
<accession>A0A117IC27</accession>
<evidence type="ECO:0000313" key="1">
    <source>
        <dbReference type="EMBL" id="GAS98885.1"/>
    </source>
</evidence>
<proteinExistence type="predicted"/>
<dbReference type="OrthoDB" id="4744871at2"/>
<dbReference type="AlphaFoldDB" id="A0A117IC27"/>
<reference evidence="2" key="2">
    <citation type="submission" date="2016-02" db="EMBL/GenBank/DDBJ databases">
        <title>Draft genome sequence of five rapidly growing Mycobacterium species.</title>
        <authorList>
            <person name="Katahira K."/>
            <person name="Gotou Y."/>
            <person name="Iida K."/>
            <person name="Ogura Y."/>
            <person name="Hayashi T."/>
        </authorList>
    </citation>
    <scope>NUCLEOTIDE SEQUENCE [LARGE SCALE GENOMIC DNA]</scope>
    <source>
        <strain evidence="2">JCM15298</strain>
    </source>
</reference>
<dbReference type="InterPro" id="IPR017853">
    <property type="entry name" value="GH"/>
</dbReference>
<gene>
    <name evidence="1" type="ORF">RMCC_5850</name>
</gene>
<organism evidence="1 2">
    <name type="scientific">Mycolicibacterium canariasense</name>
    <name type="common">Mycobacterium canariasense</name>
    <dbReference type="NCBI Taxonomy" id="228230"/>
    <lineage>
        <taxon>Bacteria</taxon>
        <taxon>Bacillati</taxon>
        <taxon>Actinomycetota</taxon>
        <taxon>Actinomycetes</taxon>
        <taxon>Mycobacteriales</taxon>
        <taxon>Mycobacteriaceae</taxon>
        <taxon>Mycolicibacterium</taxon>
    </lineage>
</organism>
<dbReference type="RefSeq" id="WP_062659640.1">
    <property type="nucleotide sequence ID" value="NZ_BCSY01000111.1"/>
</dbReference>